<feature type="compositionally biased region" description="Low complexity" evidence="1">
    <location>
        <begin position="87"/>
        <end position="100"/>
    </location>
</feature>
<evidence type="ECO:0000313" key="3">
    <source>
        <dbReference type="EMBL" id="RZC18713.1"/>
    </source>
</evidence>
<gene>
    <name evidence="3" type="ORF">D0Y65_005798</name>
    <name evidence="2" type="ORF">glysoja_034628</name>
</gene>
<evidence type="ECO:0000313" key="2">
    <source>
        <dbReference type="EMBL" id="KHN27275.1"/>
    </source>
</evidence>
<feature type="region of interest" description="Disordered" evidence="1">
    <location>
        <begin position="87"/>
        <end position="113"/>
    </location>
</feature>
<evidence type="ECO:0008006" key="5">
    <source>
        <dbReference type="Google" id="ProtNLM"/>
    </source>
</evidence>
<reference evidence="2" key="1">
    <citation type="submission" date="2014-07" db="EMBL/GenBank/DDBJ databases">
        <title>Identification of a novel salt tolerance gene in wild soybean by whole-genome sequencing.</title>
        <authorList>
            <person name="Lam H.-M."/>
            <person name="Qi X."/>
            <person name="Li M.-W."/>
            <person name="Liu X."/>
            <person name="Xie M."/>
            <person name="Ni M."/>
            <person name="Xu X."/>
        </authorList>
    </citation>
    <scope>NUCLEOTIDE SEQUENCE [LARGE SCALE GENOMIC DNA]</scope>
    <source>
        <tissue evidence="2">Root</tissue>
    </source>
</reference>
<keyword evidence="4" id="KW-1185">Reference proteome</keyword>
<name>A0A0B2R0P3_GLYSO</name>
<dbReference type="Gramene" id="XM_028368306.1">
    <property type="protein sequence ID" value="XP_028224107.1"/>
    <property type="gene ID" value="LOC114405806"/>
</dbReference>
<protein>
    <recommendedName>
        <fullName evidence="5">DUF4378 domain-containing protein</fullName>
    </recommendedName>
</protein>
<evidence type="ECO:0000256" key="1">
    <source>
        <dbReference type="SAM" id="MobiDB-lite"/>
    </source>
</evidence>
<organism evidence="2">
    <name type="scientific">Glycine soja</name>
    <name type="common">Wild soybean</name>
    <dbReference type="NCBI Taxonomy" id="3848"/>
    <lineage>
        <taxon>Eukaryota</taxon>
        <taxon>Viridiplantae</taxon>
        <taxon>Streptophyta</taxon>
        <taxon>Embryophyta</taxon>
        <taxon>Tracheophyta</taxon>
        <taxon>Spermatophyta</taxon>
        <taxon>Magnoliopsida</taxon>
        <taxon>eudicotyledons</taxon>
        <taxon>Gunneridae</taxon>
        <taxon>Pentapetalae</taxon>
        <taxon>rosids</taxon>
        <taxon>fabids</taxon>
        <taxon>Fabales</taxon>
        <taxon>Fabaceae</taxon>
        <taxon>Papilionoideae</taxon>
        <taxon>50 kb inversion clade</taxon>
        <taxon>NPAAA clade</taxon>
        <taxon>indigoferoid/millettioid clade</taxon>
        <taxon>Phaseoleae</taxon>
        <taxon>Glycine</taxon>
        <taxon>Glycine subgen. Soja</taxon>
    </lineage>
</organism>
<accession>A0A0B2R0P3</accession>
<proteinExistence type="predicted"/>
<reference evidence="3 4" key="2">
    <citation type="submission" date="2018-09" db="EMBL/GenBank/DDBJ databases">
        <title>A high-quality reference genome of wild soybean provides a powerful tool to mine soybean genomes.</title>
        <authorList>
            <person name="Xie M."/>
            <person name="Chung C.Y.L."/>
            <person name="Li M.-W."/>
            <person name="Wong F.-L."/>
            <person name="Chan T.-F."/>
            <person name="Lam H.-M."/>
        </authorList>
    </citation>
    <scope>NUCLEOTIDE SEQUENCE [LARGE SCALE GENOMIC DNA]</scope>
    <source>
        <strain evidence="4">cv. W05</strain>
        <tissue evidence="3">Hypocotyl of etiolated seedlings</tissue>
    </source>
</reference>
<dbReference type="AlphaFoldDB" id="A0A0B2R0P3"/>
<evidence type="ECO:0000313" key="4">
    <source>
        <dbReference type="Proteomes" id="UP000289340"/>
    </source>
</evidence>
<feature type="compositionally biased region" description="Basic residues" evidence="1">
    <location>
        <begin position="101"/>
        <end position="113"/>
    </location>
</feature>
<dbReference type="EMBL" id="QZWG01000003">
    <property type="protein sequence ID" value="RZC18713.1"/>
    <property type="molecule type" value="Genomic_DNA"/>
</dbReference>
<sequence>MSTQQLKRFNSMERRPRMLKDFLSENLNSCSSSGFESLPRKPTNNNNNSMHSLIEMELKSSSSSSSSPFQTLINTIRSISLFTPKSPSVLSLPRSLSRKLSSSRRRTRRRRSRVCSDVNITTAVKIKDIIRWKSFRDIVVEPSPLPPPPPPLDFMVGSTNTITCSSCSSGSSWIKSDFLTLEEAQNDNVEAAGKRFSFISHLLVGSKNSWAKETLTCQEEQHSPVSVLQVGEDEFSPFDQSLANIQRRKQKFIQTVQKLESLAKFDLANLDQCLSLDDNSGYDEEYEEDDADNEVDIEEQDWIEEKAKQLLNCVKARGSADGCRDYLDTLLLDFFREELSGGRNQYKNEEEFELETLRITEDWINGSFAFDAGHVDKHAYIKDMERRDQWSRFEEEQEELAFEIETAILHSLVADLLDLDG</sequence>
<dbReference type="Proteomes" id="UP000289340">
    <property type="component" value="Chromosome 3"/>
</dbReference>
<dbReference type="PANTHER" id="PTHR33623:SF17">
    <property type="entry name" value="DUF4378 DOMAIN-CONTAINING PROTEIN"/>
    <property type="match status" value="1"/>
</dbReference>
<dbReference type="Proteomes" id="UP000053555">
    <property type="component" value="Unassembled WGS sequence"/>
</dbReference>
<dbReference type="PANTHER" id="PTHR33623">
    <property type="entry name" value="OS04G0572500 PROTEIN"/>
    <property type="match status" value="1"/>
</dbReference>
<dbReference type="EMBL" id="KN653384">
    <property type="protein sequence ID" value="KHN27275.1"/>
    <property type="molecule type" value="Genomic_DNA"/>
</dbReference>